<dbReference type="Proteomes" id="UP000401081">
    <property type="component" value="Unassembled WGS sequence"/>
</dbReference>
<dbReference type="InterPro" id="IPR036259">
    <property type="entry name" value="MFS_trans_sf"/>
</dbReference>
<dbReference type="PANTHER" id="PTHR23522:SF10">
    <property type="entry name" value="3-PHENYLPROPIONIC ACID TRANSPORTER-RELATED"/>
    <property type="match status" value="1"/>
</dbReference>
<reference evidence="9 10" key="1">
    <citation type="submission" date="2019-03" db="EMBL/GenBank/DDBJ databases">
        <authorList>
            <consortium name="Pathogen Informatics"/>
        </authorList>
    </citation>
    <scope>NUCLEOTIDE SEQUENCE [LARGE SCALE GENOMIC DNA]</scope>
    <source>
        <strain evidence="9 10">NCTC12993</strain>
    </source>
</reference>
<keyword evidence="10" id="KW-1185">Reference proteome</keyword>
<dbReference type="InterPro" id="IPR000576">
    <property type="entry name" value="LacY/RafB_perm_fam"/>
</dbReference>
<keyword evidence="5 8" id="KW-0812">Transmembrane</keyword>
<dbReference type="AlphaFoldDB" id="A0A485B749"/>
<keyword evidence="3" id="KW-1003">Cell membrane</keyword>
<evidence type="ECO:0000313" key="10">
    <source>
        <dbReference type="Proteomes" id="UP000401081"/>
    </source>
</evidence>
<sequence length="105" mass="11409">MLISITKLLHGVELPVLLVSIFKYNSAHFDKRLSSTLYLVGFACTSSVIATVLSPLAGYSYEKYGFAESYLFMGALVFCTTFISIFLLRASKPASATLLPQSSAV</sequence>
<dbReference type="Gene3D" id="1.20.1250.20">
    <property type="entry name" value="MFS general substrate transporter like domains"/>
    <property type="match status" value="1"/>
</dbReference>
<evidence type="ECO:0000256" key="1">
    <source>
        <dbReference type="ARBA" id="ARBA00004429"/>
    </source>
</evidence>
<feature type="transmembrane region" description="Helical" evidence="8">
    <location>
        <begin position="69"/>
        <end position="88"/>
    </location>
</feature>
<evidence type="ECO:0000256" key="3">
    <source>
        <dbReference type="ARBA" id="ARBA00022475"/>
    </source>
</evidence>
<evidence type="ECO:0000256" key="5">
    <source>
        <dbReference type="ARBA" id="ARBA00022692"/>
    </source>
</evidence>
<comment type="subcellular location">
    <subcellularLocation>
        <location evidence="1">Cell inner membrane</location>
        <topology evidence="1">Multi-pass membrane protein</topology>
    </subcellularLocation>
</comment>
<evidence type="ECO:0000256" key="4">
    <source>
        <dbReference type="ARBA" id="ARBA00022519"/>
    </source>
</evidence>
<name>A0A485B749_KLUCR</name>
<evidence type="ECO:0000313" key="9">
    <source>
        <dbReference type="EMBL" id="VFS68162.1"/>
    </source>
</evidence>
<keyword evidence="6 8" id="KW-1133">Transmembrane helix</keyword>
<evidence type="ECO:0000256" key="8">
    <source>
        <dbReference type="SAM" id="Phobius"/>
    </source>
</evidence>
<proteinExistence type="predicted"/>
<evidence type="ECO:0000256" key="6">
    <source>
        <dbReference type="ARBA" id="ARBA00022989"/>
    </source>
</evidence>
<accession>A0A485B749</accession>
<dbReference type="PRINTS" id="PR00174">
    <property type="entry name" value="LACYSMPORT"/>
</dbReference>
<keyword evidence="4" id="KW-0997">Cell inner membrane</keyword>
<gene>
    <name evidence="9" type="primary">lacY_10</name>
    <name evidence="9" type="ORF">NCTC12993_03912</name>
</gene>
<keyword evidence="7 8" id="KW-0472">Membrane</keyword>
<evidence type="ECO:0000256" key="7">
    <source>
        <dbReference type="ARBA" id="ARBA00023136"/>
    </source>
</evidence>
<dbReference type="PANTHER" id="PTHR23522">
    <property type="entry name" value="BLL5896 PROTEIN"/>
    <property type="match status" value="1"/>
</dbReference>
<dbReference type="EMBL" id="CAADJD010000020">
    <property type="protein sequence ID" value="VFS68162.1"/>
    <property type="molecule type" value="Genomic_DNA"/>
</dbReference>
<organism evidence="9 10">
    <name type="scientific">Kluyvera cryocrescens</name>
    <name type="common">Kluyvera citrophila</name>
    <dbReference type="NCBI Taxonomy" id="580"/>
    <lineage>
        <taxon>Bacteria</taxon>
        <taxon>Pseudomonadati</taxon>
        <taxon>Pseudomonadota</taxon>
        <taxon>Gammaproteobacteria</taxon>
        <taxon>Enterobacterales</taxon>
        <taxon>Enterobacteriaceae</taxon>
        <taxon>Kluyvera</taxon>
    </lineage>
</organism>
<dbReference type="GO" id="GO:0015528">
    <property type="term" value="F:lactose:proton symporter activity"/>
    <property type="evidence" value="ECO:0007669"/>
    <property type="project" value="TreeGrafter"/>
</dbReference>
<dbReference type="SUPFAM" id="SSF103473">
    <property type="entry name" value="MFS general substrate transporter"/>
    <property type="match status" value="1"/>
</dbReference>
<keyword evidence="2" id="KW-0813">Transport</keyword>
<protein>
    <submittedName>
        <fullName evidence="9">Lactose-proton symport</fullName>
    </submittedName>
</protein>
<dbReference type="GO" id="GO:0030395">
    <property type="term" value="F:lactose binding"/>
    <property type="evidence" value="ECO:0007669"/>
    <property type="project" value="TreeGrafter"/>
</dbReference>
<evidence type="ECO:0000256" key="2">
    <source>
        <dbReference type="ARBA" id="ARBA00022448"/>
    </source>
</evidence>
<feature type="transmembrane region" description="Helical" evidence="8">
    <location>
        <begin position="37"/>
        <end position="57"/>
    </location>
</feature>
<dbReference type="GO" id="GO:0005886">
    <property type="term" value="C:plasma membrane"/>
    <property type="evidence" value="ECO:0007669"/>
    <property type="project" value="UniProtKB-SubCell"/>
</dbReference>
<dbReference type="Pfam" id="PF01306">
    <property type="entry name" value="LacY_symp"/>
    <property type="match status" value="1"/>
</dbReference>